<evidence type="ECO:0000256" key="1">
    <source>
        <dbReference type="ARBA" id="ARBA00007274"/>
    </source>
</evidence>
<accession>A0A1Z4BYR1</accession>
<dbReference type="AlphaFoldDB" id="A0A1Z4BYR1"/>
<dbReference type="GO" id="GO:0016746">
    <property type="term" value="F:acyltransferase activity"/>
    <property type="evidence" value="ECO:0007669"/>
    <property type="project" value="UniProtKB-KW"/>
</dbReference>
<keyword evidence="2 5" id="KW-0808">Transferase</keyword>
<reference evidence="5 6" key="1">
    <citation type="submission" date="2017-06" db="EMBL/GenBank/DDBJ databases">
        <title>Genome Sequencing of the methanotroph Methylovulum psychrotolerants str. HV10-M2 isolated from a high-altitude environment.</title>
        <authorList>
            <person name="Mateos-Rivera A."/>
        </authorList>
    </citation>
    <scope>NUCLEOTIDE SEQUENCE [LARGE SCALE GENOMIC DNA]</scope>
    <source>
        <strain evidence="5 6">HV10_M2</strain>
    </source>
</reference>
<dbReference type="Pfam" id="PF00132">
    <property type="entry name" value="Hexapep"/>
    <property type="match status" value="1"/>
</dbReference>
<dbReference type="InterPro" id="IPR018357">
    <property type="entry name" value="Hexapep_transf_CS"/>
</dbReference>
<keyword evidence="6" id="KW-1185">Reference proteome</keyword>
<proteinExistence type="inferred from homology"/>
<evidence type="ECO:0000313" key="6">
    <source>
        <dbReference type="Proteomes" id="UP000197019"/>
    </source>
</evidence>
<dbReference type="OrthoDB" id="5568655at2"/>
<evidence type="ECO:0000256" key="3">
    <source>
        <dbReference type="ARBA" id="ARBA00022737"/>
    </source>
</evidence>
<keyword evidence="3" id="KW-0677">Repeat</keyword>
<dbReference type="PROSITE" id="PS00101">
    <property type="entry name" value="HEXAPEP_TRANSFERASES"/>
    <property type="match status" value="1"/>
</dbReference>
<evidence type="ECO:0000256" key="2">
    <source>
        <dbReference type="ARBA" id="ARBA00022679"/>
    </source>
</evidence>
<dbReference type="Proteomes" id="UP000197019">
    <property type="component" value="Chromosome"/>
</dbReference>
<dbReference type="InterPro" id="IPR001451">
    <property type="entry name" value="Hexapep"/>
</dbReference>
<dbReference type="EMBL" id="CP022129">
    <property type="protein sequence ID" value="ASF46444.1"/>
    <property type="molecule type" value="Genomic_DNA"/>
</dbReference>
<dbReference type="Gene3D" id="2.160.10.10">
    <property type="entry name" value="Hexapeptide repeat proteins"/>
    <property type="match status" value="1"/>
</dbReference>
<protein>
    <submittedName>
        <fullName evidence="5">Transferase</fullName>
    </submittedName>
</protein>
<comment type="similarity">
    <text evidence="1">Belongs to the transferase hexapeptide repeat family.</text>
</comment>
<dbReference type="SUPFAM" id="SSF51161">
    <property type="entry name" value="Trimeric LpxA-like enzymes"/>
    <property type="match status" value="1"/>
</dbReference>
<keyword evidence="4" id="KW-0012">Acyltransferase</keyword>
<evidence type="ECO:0000256" key="4">
    <source>
        <dbReference type="ARBA" id="ARBA00023315"/>
    </source>
</evidence>
<dbReference type="PANTHER" id="PTHR43300">
    <property type="entry name" value="ACETYLTRANSFERASE"/>
    <property type="match status" value="1"/>
</dbReference>
<dbReference type="InterPro" id="IPR011004">
    <property type="entry name" value="Trimer_LpxA-like_sf"/>
</dbReference>
<dbReference type="KEGG" id="mpsy:CEK71_10355"/>
<dbReference type="CDD" id="cd04647">
    <property type="entry name" value="LbH_MAT_like"/>
    <property type="match status" value="1"/>
</dbReference>
<dbReference type="PANTHER" id="PTHR43300:SF11">
    <property type="entry name" value="ACETYLTRANSFERASE RV3034C-RELATED"/>
    <property type="match status" value="1"/>
</dbReference>
<organism evidence="5 6">
    <name type="scientific">Methylovulum psychrotolerans</name>
    <dbReference type="NCBI Taxonomy" id="1704499"/>
    <lineage>
        <taxon>Bacteria</taxon>
        <taxon>Pseudomonadati</taxon>
        <taxon>Pseudomonadota</taxon>
        <taxon>Gammaproteobacteria</taxon>
        <taxon>Methylococcales</taxon>
        <taxon>Methylococcaceae</taxon>
        <taxon>Methylovulum</taxon>
    </lineage>
</organism>
<name>A0A1Z4BYR1_9GAMM</name>
<dbReference type="InterPro" id="IPR050179">
    <property type="entry name" value="Trans_hexapeptide_repeat"/>
</dbReference>
<evidence type="ECO:0000313" key="5">
    <source>
        <dbReference type="EMBL" id="ASF46444.1"/>
    </source>
</evidence>
<gene>
    <name evidence="5" type="ORF">CEK71_10355</name>
</gene>
<sequence length="190" mass="21138">MQSGRFVGLYRKFCRPDGEEWAQFLKRHHVLYQMGEDCVVQMNVEITDPKHVRLGNNVRMTGCTLFGHDGSINMLKKMTGRCLDSVGKIDIRDNVFIGHRAIIMPNVTIGPNAIVAAGSVVTRDVPPNTIVGGVPAKPIGTVDAYLQRCEERTEALPWRHLLAADNFAPATEELTRLRCAYFFPPEESAG</sequence>